<dbReference type="AlphaFoldDB" id="A0ABD0JA29"/>
<evidence type="ECO:0000256" key="1">
    <source>
        <dbReference type="SAM" id="MobiDB-lite"/>
    </source>
</evidence>
<feature type="compositionally biased region" description="Polar residues" evidence="1">
    <location>
        <begin position="33"/>
        <end position="44"/>
    </location>
</feature>
<gene>
    <name evidence="2" type="ORF">BaRGS_00037077</name>
</gene>
<reference evidence="2 3" key="1">
    <citation type="journal article" date="2023" name="Sci. Data">
        <title>Genome assembly of the Korean intertidal mud-creeper Batillaria attramentaria.</title>
        <authorList>
            <person name="Patra A.K."/>
            <person name="Ho P.T."/>
            <person name="Jun S."/>
            <person name="Lee S.J."/>
            <person name="Kim Y."/>
            <person name="Won Y.J."/>
        </authorList>
    </citation>
    <scope>NUCLEOTIDE SEQUENCE [LARGE SCALE GENOMIC DNA]</scope>
    <source>
        <strain evidence="2">Wonlab-2016</strain>
    </source>
</reference>
<keyword evidence="3" id="KW-1185">Reference proteome</keyword>
<sequence>MGFVLSSRLRDTVGAFGASPKPATRERIRKNIDSLQLDTGTRISQNRHARKRQHDNRPNDKEHRSNGI</sequence>
<evidence type="ECO:0000313" key="3">
    <source>
        <dbReference type="Proteomes" id="UP001519460"/>
    </source>
</evidence>
<feature type="region of interest" description="Disordered" evidence="1">
    <location>
        <begin position="1"/>
        <end position="68"/>
    </location>
</feature>
<accession>A0ABD0JA29</accession>
<dbReference type="EMBL" id="JACVVK020000544">
    <property type="protein sequence ID" value="KAK7466810.1"/>
    <property type="molecule type" value="Genomic_DNA"/>
</dbReference>
<feature type="compositionally biased region" description="Basic and acidic residues" evidence="1">
    <location>
        <begin position="55"/>
        <end position="68"/>
    </location>
</feature>
<protein>
    <submittedName>
        <fullName evidence="2">Uncharacterized protein</fullName>
    </submittedName>
</protein>
<dbReference type="Proteomes" id="UP001519460">
    <property type="component" value="Unassembled WGS sequence"/>
</dbReference>
<name>A0ABD0JA29_9CAEN</name>
<proteinExistence type="predicted"/>
<feature type="compositionally biased region" description="Basic residues" evidence="1">
    <location>
        <begin position="45"/>
        <end position="54"/>
    </location>
</feature>
<evidence type="ECO:0000313" key="2">
    <source>
        <dbReference type="EMBL" id="KAK7466810.1"/>
    </source>
</evidence>
<organism evidence="2 3">
    <name type="scientific">Batillaria attramentaria</name>
    <dbReference type="NCBI Taxonomy" id="370345"/>
    <lineage>
        <taxon>Eukaryota</taxon>
        <taxon>Metazoa</taxon>
        <taxon>Spiralia</taxon>
        <taxon>Lophotrochozoa</taxon>
        <taxon>Mollusca</taxon>
        <taxon>Gastropoda</taxon>
        <taxon>Caenogastropoda</taxon>
        <taxon>Sorbeoconcha</taxon>
        <taxon>Cerithioidea</taxon>
        <taxon>Batillariidae</taxon>
        <taxon>Batillaria</taxon>
    </lineage>
</organism>
<comment type="caution">
    <text evidence="2">The sequence shown here is derived from an EMBL/GenBank/DDBJ whole genome shotgun (WGS) entry which is preliminary data.</text>
</comment>
<feature type="compositionally biased region" description="Basic and acidic residues" evidence="1">
    <location>
        <begin position="23"/>
        <end position="32"/>
    </location>
</feature>